<evidence type="ECO:0000313" key="6">
    <source>
        <dbReference type="EMBL" id="KAF2108971.1"/>
    </source>
</evidence>
<protein>
    <recommendedName>
        <fullName evidence="4">Terpene synthase</fullName>
        <ecNumber evidence="4">4.2.3.-</ecNumber>
    </recommendedName>
</protein>
<keyword evidence="7" id="KW-1185">Reference proteome</keyword>
<dbReference type="PANTHER" id="PTHR35201:SF4">
    <property type="entry name" value="BETA-PINACENE SYNTHASE-RELATED"/>
    <property type="match status" value="1"/>
</dbReference>
<accession>A0A6A5YS33</accession>
<comment type="cofactor">
    <cofactor evidence="1 4">
        <name>Mg(2+)</name>
        <dbReference type="ChEBI" id="CHEBI:18420"/>
    </cofactor>
</comment>
<dbReference type="GO" id="GO:0008299">
    <property type="term" value="P:isoprenoid biosynthetic process"/>
    <property type="evidence" value="ECO:0007669"/>
    <property type="project" value="UniProtKB-ARBA"/>
</dbReference>
<evidence type="ECO:0000256" key="2">
    <source>
        <dbReference type="ARBA" id="ARBA00006333"/>
    </source>
</evidence>
<gene>
    <name evidence="6" type="ORF">BDV96DRAFT_636378</name>
</gene>
<keyword evidence="4" id="KW-0456">Lyase</keyword>
<name>A0A6A5YS33_9PLEO</name>
<evidence type="ECO:0000256" key="1">
    <source>
        <dbReference type="ARBA" id="ARBA00001946"/>
    </source>
</evidence>
<keyword evidence="5" id="KW-0472">Membrane</keyword>
<evidence type="ECO:0000256" key="4">
    <source>
        <dbReference type="RuleBase" id="RU366034"/>
    </source>
</evidence>
<dbReference type="InterPro" id="IPR008949">
    <property type="entry name" value="Isoprenoid_synthase_dom_sf"/>
</dbReference>
<dbReference type="GO" id="GO:0010333">
    <property type="term" value="F:terpene synthase activity"/>
    <property type="evidence" value="ECO:0007669"/>
    <property type="project" value="InterPro"/>
</dbReference>
<reference evidence="6" key="1">
    <citation type="journal article" date="2020" name="Stud. Mycol.">
        <title>101 Dothideomycetes genomes: a test case for predicting lifestyles and emergence of pathogens.</title>
        <authorList>
            <person name="Haridas S."/>
            <person name="Albert R."/>
            <person name="Binder M."/>
            <person name="Bloem J."/>
            <person name="Labutti K."/>
            <person name="Salamov A."/>
            <person name="Andreopoulos B."/>
            <person name="Baker S."/>
            <person name="Barry K."/>
            <person name="Bills G."/>
            <person name="Bluhm B."/>
            <person name="Cannon C."/>
            <person name="Castanera R."/>
            <person name="Culley D."/>
            <person name="Daum C."/>
            <person name="Ezra D."/>
            <person name="Gonzalez J."/>
            <person name="Henrissat B."/>
            <person name="Kuo A."/>
            <person name="Liang C."/>
            <person name="Lipzen A."/>
            <person name="Lutzoni F."/>
            <person name="Magnuson J."/>
            <person name="Mondo S."/>
            <person name="Nolan M."/>
            <person name="Ohm R."/>
            <person name="Pangilinan J."/>
            <person name="Park H.-J."/>
            <person name="Ramirez L."/>
            <person name="Alfaro M."/>
            <person name="Sun H."/>
            <person name="Tritt A."/>
            <person name="Yoshinaga Y."/>
            <person name="Zwiers L.-H."/>
            <person name="Turgeon B."/>
            <person name="Goodwin S."/>
            <person name="Spatafora J."/>
            <person name="Crous P."/>
            <person name="Grigoriev I."/>
        </authorList>
    </citation>
    <scope>NUCLEOTIDE SEQUENCE</scope>
    <source>
        <strain evidence="6">CBS 627.86</strain>
    </source>
</reference>
<dbReference type="Gene3D" id="1.10.600.10">
    <property type="entry name" value="Farnesyl Diphosphate Synthase"/>
    <property type="match status" value="2"/>
</dbReference>
<proteinExistence type="inferred from homology"/>
<keyword evidence="5" id="KW-0812">Transmembrane</keyword>
<dbReference type="OrthoDB" id="2861623at2759"/>
<keyword evidence="4" id="KW-0479">Metal-binding</keyword>
<comment type="similarity">
    <text evidence="2 4">Belongs to the terpene synthase family.</text>
</comment>
<dbReference type="PANTHER" id="PTHR35201">
    <property type="entry name" value="TERPENE SYNTHASE"/>
    <property type="match status" value="1"/>
</dbReference>
<organism evidence="6 7">
    <name type="scientific">Lophiotrema nucula</name>
    <dbReference type="NCBI Taxonomy" id="690887"/>
    <lineage>
        <taxon>Eukaryota</taxon>
        <taxon>Fungi</taxon>
        <taxon>Dikarya</taxon>
        <taxon>Ascomycota</taxon>
        <taxon>Pezizomycotina</taxon>
        <taxon>Dothideomycetes</taxon>
        <taxon>Pleosporomycetidae</taxon>
        <taxon>Pleosporales</taxon>
        <taxon>Lophiotremataceae</taxon>
        <taxon>Lophiotrema</taxon>
    </lineage>
</organism>
<keyword evidence="5" id="KW-1133">Transmembrane helix</keyword>
<dbReference type="GO" id="GO:0046872">
    <property type="term" value="F:metal ion binding"/>
    <property type="evidence" value="ECO:0007669"/>
    <property type="project" value="UniProtKB-KW"/>
</dbReference>
<dbReference type="EMBL" id="ML977344">
    <property type="protein sequence ID" value="KAF2108971.1"/>
    <property type="molecule type" value="Genomic_DNA"/>
</dbReference>
<dbReference type="AlphaFoldDB" id="A0A6A5YS33"/>
<feature type="transmembrane region" description="Helical" evidence="5">
    <location>
        <begin position="367"/>
        <end position="388"/>
    </location>
</feature>
<dbReference type="EC" id="4.2.3.-" evidence="4"/>
<sequence>MPRHQFEPLFKDLEGVILVVPAISTLCPDWPLGINPHLESIQDEFFDWVHHWFKEERIRRKIANLNAPGFAAMNYPSAAREQLLTMAKLIAWYFPWDDAIDDGSLYYKPETITQYRDETIALVEQSLSWNHTPQENPHPNPAIQSFWDLGVDIRARGTPGAFPYRRFRAIPHTSGEEYRRLPPAFIDILQLPVGDSPGIFIQGEQAYEPYVEAFSPDGDHMHGQFESLIPLLMYHNNIHAQEAMALAGNMLHECYNRFNEVEVELYKDVPVDLRTTMNRYVKACKDLIVCNLHWSYGLKRYMDEDMLQPDGRVIFPIKLPRTTPSVNSANSAVSAKPQTTISHRETNCGTTPPNITSGWSSIIRNSIVPIGLAIVTVFAMEVVSIVPVDVKWLR</sequence>
<dbReference type="Proteomes" id="UP000799770">
    <property type="component" value="Unassembled WGS sequence"/>
</dbReference>
<evidence type="ECO:0000256" key="3">
    <source>
        <dbReference type="ARBA" id="ARBA00022842"/>
    </source>
</evidence>
<keyword evidence="3 4" id="KW-0460">Magnesium</keyword>
<dbReference type="InterPro" id="IPR034686">
    <property type="entry name" value="Terpene_cyclase-like_2"/>
</dbReference>
<evidence type="ECO:0000313" key="7">
    <source>
        <dbReference type="Proteomes" id="UP000799770"/>
    </source>
</evidence>
<dbReference type="SUPFAM" id="SSF48576">
    <property type="entry name" value="Terpenoid synthases"/>
    <property type="match status" value="2"/>
</dbReference>
<evidence type="ECO:0000256" key="5">
    <source>
        <dbReference type="SAM" id="Phobius"/>
    </source>
</evidence>